<protein>
    <submittedName>
        <fullName evidence="2">Uncharacterized protein</fullName>
    </submittedName>
</protein>
<comment type="caution">
    <text evidence="2">The sequence shown here is derived from an EMBL/GenBank/DDBJ whole genome shotgun (WGS) entry which is preliminary data.</text>
</comment>
<evidence type="ECO:0000256" key="1">
    <source>
        <dbReference type="SAM" id="MobiDB-lite"/>
    </source>
</evidence>
<evidence type="ECO:0000313" key="2">
    <source>
        <dbReference type="EMBL" id="KAK2097031.1"/>
    </source>
</evidence>
<feature type="region of interest" description="Disordered" evidence="1">
    <location>
        <begin position="65"/>
        <end position="89"/>
    </location>
</feature>
<sequence>MKDARPNAENQGTDGKSKSPEHFSLRFSTNSSLTVFALFNSEALMESPKQALHHVKWEVPCGKGTLTTGSSRPRGDPATGAVWMAPGGR</sequence>
<name>A0ABQ9UIY3_SAGOE</name>
<proteinExistence type="predicted"/>
<evidence type="ECO:0000313" key="3">
    <source>
        <dbReference type="Proteomes" id="UP001266305"/>
    </source>
</evidence>
<reference evidence="2 3" key="1">
    <citation type="submission" date="2023-05" db="EMBL/GenBank/DDBJ databases">
        <title>B98-5 Cell Line De Novo Hybrid Assembly: An Optical Mapping Approach.</title>
        <authorList>
            <person name="Kananen K."/>
            <person name="Auerbach J.A."/>
            <person name="Kautto E."/>
            <person name="Blachly J.S."/>
        </authorList>
    </citation>
    <scope>NUCLEOTIDE SEQUENCE [LARGE SCALE GENOMIC DNA]</scope>
    <source>
        <strain evidence="2">B95-8</strain>
        <tissue evidence="2">Cell line</tissue>
    </source>
</reference>
<gene>
    <name evidence="2" type="ORF">P7K49_026065</name>
</gene>
<accession>A0ABQ9UIY3</accession>
<feature type="region of interest" description="Disordered" evidence="1">
    <location>
        <begin position="1"/>
        <end position="23"/>
    </location>
</feature>
<keyword evidence="3" id="KW-1185">Reference proteome</keyword>
<dbReference type="EMBL" id="JASSZA010000012">
    <property type="protein sequence ID" value="KAK2097031.1"/>
    <property type="molecule type" value="Genomic_DNA"/>
</dbReference>
<dbReference type="Proteomes" id="UP001266305">
    <property type="component" value="Unassembled WGS sequence"/>
</dbReference>
<organism evidence="2 3">
    <name type="scientific">Saguinus oedipus</name>
    <name type="common">Cotton-top tamarin</name>
    <name type="synonym">Oedipomidas oedipus</name>
    <dbReference type="NCBI Taxonomy" id="9490"/>
    <lineage>
        <taxon>Eukaryota</taxon>
        <taxon>Metazoa</taxon>
        <taxon>Chordata</taxon>
        <taxon>Craniata</taxon>
        <taxon>Vertebrata</taxon>
        <taxon>Euteleostomi</taxon>
        <taxon>Mammalia</taxon>
        <taxon>Eutheria</taxon>
        <taxon>Euarchontoglires</taxon>
        <taxon>Primates</taxon>
        <taxon>Haplorrhini</taxon>
        <taxon>Platyrrhini</taxon>
        <taxon>Cebidae</taxon>
        <taxon>Callitrichinae</taxon>
        <taxon>Saguinus</taxon>
    </lineage>
</organism>